<evidence type="ECO:0000256" key="16">
    <source>
        <dbReference type="ARBA" id="ARBA00049551"/>
    </source>
</evidence>
<keyword evidence="13 17" id="KW-0830">Ubiquinone</keyword>
<evidence type="ECO:0000256" key="13">
    <source>
        <dbReference type="ARBA" id="ARBA00023075"/>
    </source>
</evidence>
<dbReference type="GO" id="GO:0008137">
    <property type="term" value="F:NADH dehydrogenase (ubiquinone) activity"/>
    <property type="evidence" value="ECO:0007669"/>
    <property type="project" value="UniProtKB-UniRule"/>
</dbReference>
<keyword evidence="15 17" id="KW-0472">Membrane</keyword>
<evidence type="ECO:0000256" key="12">
    <source>
        <dbReference type="ARBA" id="ARBA00023027"/>
    </source>
</evidence>
<dbReference type="InterPro" id="IPR003918">
    <property type="entry name" value="NADH_UbQ_OxRdtase"/>
</dbReference>
<evidence type="ECO:0000259" key="18">
    <source>
        <dbReference type="Pfam" id="PF00361"/>
    </source>
</evidence>
<evidence type="ECO:0000256" key="8">
    <source>
        <dbReference type="ARBA" id="ARBA00022692"/>
    </source>
</evidence>
<feature type="transmembrane region" description="Helical" evidence="17">
    <location>
        <begin position="312"/>
        <end position="333"/>
    </location>
</feature>
<evidence type="ECO:0000256" key="4">
    <source>
        <dbReference type="ARBA" id="ARBA00012944"/>
    </source>
</evidence>
<dbReference type="EMBL" id="KY073263">
    <property type="protein sequence ID" value="ARM56349.1"/>
    <property type="molecule type" value="Genomic_DNA"/>
</dbReference>
<keyword evidence="7 17" id="KW-0679">Respiratory chain</keyword>
<comment type="function">
    <text evidence="17">Core subunit of the mitochondrial membrane respiratory chain NADH dehydrogenase (Complex I) which catalyzes electron transfer from NADH through the respiratory chain, using ubiquinone as an electron acceptor. Essential for the catalytic activity and assembly of complex I.</text>
</comment>
<evidence type="ECO:0000256" key="7">
    <source>
        <dbReference type="ARBA" id="ARBA00022660"/>
    </source>
</evidence>
<keyword evidence="14 17" id="KW-0496">Mitochondrion</keyword>
<comment type="similarity">
    <text evidence="3 17">Belongs to the complex I subunit 4 family.</text>
</comment>
<dbReference type="NCBIfam" id="TIGR01972">
    <property type="entry name" value="NDH_I_M"/>
    <property type="match status" value="1"/>
</dbReference>
<evidence type="ECO:0000256" key="14">
    <source>
        <dbReference type="ARBA" id="ARBA00023128"/>
    </source>
</evidence>
<feature type="transmembrane region" description="Helical" evidence="17">
    <location>
        <begin position="396"/>
        <end position="415"/>
    </location>
</feature>
<comment type="catalytic activity">
    <reaction evidence="16 17">
        <text>a ubiquinone + NADH + 5 H(+)(in) = a ubiquinol + NAD(+) + 4 H(+)(out)</text>
        <dbReference type="Rhea" id="RHEA:29091"/>
        <dbReference type="Rhea" id="RHEA-COMP:9565"/>
        <dbReference type="Rhea" id="RHEA-COMP:9566"/>
        <dbReference type="ChEBI" id="CHEBI:15378"/>
        <dbReference type="ChEBI" id="CHEBI:16389"/>
        <dbReference type="ChEBI" id="CHEBI:17976"/>
        <dbReference type="ChEBI" id="CHEBI:57540"/>
        <dbReference type="ChEBI" id="CHEBI:57945"/>
        <dbReference type="EC" id="7.1.1.2"/>
    </reaction>
</comment>
<feature type="transmembrane region" description="Helical" evidence="17">
    <location>
        <begin position="150"/>
        <end position="168"/>
    </location>
</feature>
<organism evidence="20">
    <name type="scientific">Draco maculatus</name>
    <dbReference type="NCBI Taxonomy" id="89026"/>
    <lineage>
        <taxon>Eukaryota</taxon>
        <taxon>Metazoa</taxon>
        <taxon>Chordata</taxon>
        <taxon>Craniata</taxon>
        <taxon>Vertebrata</taxon>
        <taxon>Euteleostomi</taxon>
        <taxon>Lepidosauria</taxon>
        <taxon>Squamata</taxon>
        <taxon>Bifurcata</taxon>
        <taxon>Unidentata</taxon>
        <taxon>Episquamata</taxon>
        <taxon>Toxicofera</taxon>
        <taxon>Iguania</taxon>
        <taxon>Acrodonta</taxon>
        <taxon>Agamidae</taxon>
        <taxon>Draconinae</taxon>
        <taxon>Draco</taxon>
    </lineage>
</organism>
<feature type="domain" description="NADH:quinone oxidoreductase/Mrp antiporter transmembrane" evidence="18">
    <location>
        <begin position="113"/>
        <end position="406"/>
    </location>
</feature>
<reference evidence="20" key="1">
    <citation type="submission" date="2016-11" db="EMBL/GenBank/DDBJ databases">
        <authorList>
            <person name="Yu X."/>
            <person name="Lin L."/>
        </authorList>
    </citation>
    <scope>NUCLEOTIDE SEQUENCE</scope>
</reference>
<evidence type="ECO:0000256" key="1">
    <source>
        <dbReference type="ARBA" id="ARBA00003257"/>
    </source>
</evidence>
<evidence type="ECO:0000256" key="17">
    <source>
        <dbReference type="RuleBase" id="RU003297"/>
    </source>
</evidence>
<accession>A0A6F8CE59</accession>
<sequence>MLKLLLPTAMLIPSTLMIKDHLVLPVTTAYSMSLSLISLQWLNNPMMLNNLFSNQYMMVDRISAPLLILSYWLLPMMILASQHSLKQEPMPRKRLFLANLTTMQLLLTLTFSATNFILFFILFESTLIPTLILITRWGSQPKRLLAGTHFMFFTLLGSLPLLNAILLLDSQNNHTNIILTLALVNPHPTSPHTNSLLWGALMLAFLIKLPLFGLHLWLPKAHVEAPIAGSMILAAILLKLGGYGIIRITFMLPSTMNTTILYPTMAFALWGLIMTGLTCLRQTDLKAMIAYSSVGHMGLVIAAVSIQSPWSITGAMILMIAHGLTSSMMFCLANMLYERTHTRMIMAMRGLQKLMPAMTAFWLAANLTNLAIPPTINLVGEIMILSSAYNWATPTILLSAAGTVITATYSLYMLLSTQQGNLPKDMALYPPHTRELLLLTMHLLPVALLTTNPSIIY</sequence>
<keyword evidence="12 17" id="KW-0520">NAD</keyword>
<feature type="transmembrane region" description="Helical" evidence="17">
    <location>
        <begin position="260"/>
        <end position="280"/>
    </location>
</feature>
<dbReference type="PANTHER" id="PTHR43507:SF20">
    <property type="entry name" value="NADH-UBIQUINONE OXIDOREDUCTASE CHAIN 4"/>
    <property type="match status" value="1"/>
</dbReference>
<dbReference type="Pfam" id="PF00361">
    <property type="entry name" value="Proton_antipo_M"/>
    <property type="match status" value="1"/>
</dbReference>
<evidence type="ECO:0000256" key="15">
    <source>
        <dbReference type="ARBA" id="ARBA00023136"/>
    </source>
</evidence>
<evidence type="ECO:0000256" key="11">
    <source>
        <dbReference type="ARBA" id="ARBA00022989"/>
    </source>
</evidence>
<evidence type="ECO:0000256" key="9">
    <source>
        <dbReference type="ARBA" id="ARBA00022967"/>
    </source>
</evidence>
<dbReference type="GO" id="GO:0003954">
    <property type="term" value="F:NADH dehydrogenase activity"/>
    <property type="evidence" value="ECO:0007669"/>
    <property type="project" value="TreeGrafter"/>
</dbReference>
<protein>
    <recommendedName>
        <fullName evidence="5 17">NADH-ubiquinone oxidoreductase chain 4</fullName>
        <ecNumber evidence="4 17">7.1.1.2</ecNumber>
    </recommendedName>
</protein>
<dbReference type="InterPro" id="IPR010227">
    <property type="entry name" value="NADH_Q_OxRdtase_chainM/4"/>
</dbReference>
<name>A0A6F8CE59_9SAUR</name>
<geneLocation type="mitochondrion" evidence="20"/>
<dbReference type="InterPro" id="IPR000260">
    <property type="entry name" value="NADH4_N"/>
</dbReference>
<gene>
    <name evidence="20" type="primary">ND4</name>
</gene>
<reference evidence="20" key="2">
    <citation type="journal article" date="2019" name="Mitochondrial DNA Part B Resour">
        <title>The complete mitochondrial genome of the Draco maculatus (Squamata: Agamidae).</title>
        <authorList>
            <person name="Qiu Q.-B."/>
            <person name="Zhu G.-Y."/>
            <person name="Yu X.-L."/>
            <person name="Du Y."/>
        </authorList>
    </citation>
    <scope>NUCLEOTIDE SEQUENCE</scope>
</reference>
<evidence type="ECO:0000256" key="3">
    <source>
        <dbReference type="ARBA" id="ARBA00009025"/>
    </source>
</evidence>
<evidence type="ECO:0000256" key="10">
    <source>
        <dbReference type="ARBA" id="ARBA00022982"/>
    </source>
</evidence>
<dbReference type="Pfam" id="PF01059">
    <property type="entry name" value="Oxidored_q5_N"/>
    <property type="match status" value="1"/>
</dbReference>
<feature type="transmembrane region" description="Helical" evidence="17">
    <location>
        <begin position="62"/>
        <end position="82"/>
    </location>
</feature>
<feature type="transmembrane region" description="Helical" evidence="17">
    <location>
        <begin position="287"/>
        <end position="306"/>
    </location>
</feature>
<keyword evidence="11 17" id="KW-1133">Transmembrane helix</keyword>
<proteinExistence type="inferred from homology"/>
<dbReference type="InterPro" id="IPR001750">
    <property type="entry name" value="ND/Mrp_TM"/>
</dbReference>
<feature type="transmembrane region" description="Helical" evidence="17">
    <location>
        <begin position="354"/>
        <end position="376"/>
    </location>
</feature>
<comment type="subcellular location">
    <subcellularLocation>
        <location evidence="2 17">Mitochondrion membrane</location>
        <topology evidence="2 17">Multi-pass membrane protein</topology>
    </subcellularLocation>
</comment>
<evidence type="ECO:0000256" key="2">
    <source>
        <dbReference type="ARBA" id="ARBA00004225"/>
    </source>
</evidence>
<keyword evidence="8 17" id="KW-0812">Transmembrane</keyword>
<feature type="transmembrane region" description="Helical" evidence="17">
    <location>
        <begin position="225"/>
        <end position="248"/>
    </location>
</feature>
<dbReference type="EC" id="7.1.1.2" evidence="4 17"/>
<feature type="domain" description="NADH:ubiquinone oxidoreductase chain 4 N-terminal" evidence="19">
    <location>
        <begin position="1"/>
        <end position="110"/>
    </location>
</feature>
<keyword evidence="10 17" id="KW-0249">Electron transport</keyword>
<dbReference type="GO" id="GO:0031966">
    <property type="term" value="C:mitochondrial membrane"/>
    <property type="evidence" value="ECO:0007669"/>
    <property type="project" value="UniProtKB-SubCell"/>
</dbReference>
<evidence type="ECO:0000259" key="19">
    <source>
        <dbReference type="Pfam" id="PF01059"/>
    </source>
</evidence>
<dbReference type="GO" id="GO:0048039">
    <property type="term" value="F:ubiquinone binding"/>
    <property type="evidence" value="ECO:0007669"/>
    <property type="project" value="TreeGrafter"/>
</dbReference>
<keyword evidence="9" id="KW-1278">Translocase</keyword>
<evidence type="ECO:0000256" key="5">
    <source>
        <dbReference type="ARBA" id="ARBA00021006"/>
    </source>
</evidence>
<feature type="transmembrane region" description="Helical" evidence="17">
    <location>
        <begin position="21"/>
        <end position="42"/>
    </location>
</feature>
<evidence type="ECO:0000313" key="20">
    <source>
        <dbReference type="EMBL" id="ARM56349.1"/>
    </source>
</evidence>
<dbReference type="PANTHER" id="PTHR43507">
    <property type="entry name" value="NADH-UBIQUINONE OXIDOREDUCTASE CHAIN 4"/>
    <property type="match status" value="1"/>
</dbReference>
<feature type="transmembrane region" description="Helical" evidence="17">
    <location>
        <begin position="196"/>
        <end position="218"/>
    </location>
</feature>
<evidence type="ECO:0000256" key="6">
    <source>
        <dbReference type="ARBA" id="ARBA00022448"/>
    </source>
</evidence>
<dbReference type="AlphaFoldDB" id="A0A6F8CE59"/>
<dbReference type="GO" id="GO:0015990">
    <property type="term" value="P:electron transport coupled proton transport"/>
    <property type="evidence" value="ECO:0007669"/>
    <property type="project" value="TreeGrafter"/>
</dbReference>
<dbReference type="PRINTS" id="PR01437">
    <property type="entry name" value="NUOXDRDTASE4"/>
</dbReference>
<keyword evidence="6 17" id="KW-0813">Transport</keyword>
<dbReference type="GO" id="GO:0042773">
    <property type="term" value="P:ATP synthesis coupled electron transport"/>
    <property type="evidence" value="ECO:0007669"/>
    <property type="project" value="InterPro"/>
</dbReference>
<comment type="function">
    <text evidence="1">Core subunit of the mitochondrial membrane respiratory chain NADH dehydrogenase (Complex I) that is believed to belong to the minimal assembly required for catalysis. Complex I functions in the transfer of electrons from NADH to the respiratory chain. The immediate electron acceptor for the enzyme is believed to be ubiquinone.</text>
</comment>